<evidence type="ECO:0000256" key="5">
    <source>
        <dbReference type="ARBA" id="ARBA00023136"/>
    </source>
</evidence>
<dbReference type="InterPro" id="IPR036259">
    <property type="entry name" value="MFS_trans_sf"/>
</dbReference>
<feature type="transmembrane region" description="Helical" evidence="6">
    <location>
        <begin position="375"/>
        <end position="399"/>
    </location>
</feature>
<feature type="transmembrane region" description="Helical" evidence="6">
    <location>
        <begin position="405"/>
        <end position="427"/>
    </location>
</feature>
<dbReference type="SUPFAM" id="SSF103473">
    <property type="entry name" value="MFS general substrate transporter"/>
    <property type="match status" value="1"/>
</dbReference>
<feature type="domain" description="Major facilitator superfamily (MFS) profile" evidence="7">
    <location>
        <begin position="13"/>
        <end position="432"/>
    </location>
</feature>
<feature type="transmembrane region" description="Helical" evidence="6">
    <location>
        <begin position="185"/>
        <end position="205"/>
    </location>
</feature>
<evidence type="ECO:0000256" key="3">
    <source>
        <dbReference type="ARBA" id="ARBA00022692"/>
    </source>
</evidence>
<proteinExistence type="predicted"/>
<evidence type="ECO:0000313" key="9">
    <source>
        <dbReference type="Proteomes" id="UP000254651"/>
    </source>
</evidence>
<gene>
    <name evidence="8" type="ORF">NCTC10295_01819</name>
</gene>
<dbReference type="PROSITE" id="PS50850">
    <property type="entry name" value="MFS"/>
    <property type="match status" value="1"/>
</dbReference>
<feature type="transmembrane region" description="Helical" evidence="6">
    <location>
        <begin position="144"/>
        <end position="165"/>
    </location>
</feature>
<dbReference type="InterPro" id="IPR011701">
    <property type="entry name" value="MFS"/>
</dbReference>
<evidence type="ECO:0000256" key="1">
    <source>
        <dbReference type="ARBA" id="ARBA00004141"/>
    </source>
</evidence>
<dbReference type="Proteomes" id="UP000254651">
    <property type="component" value="Unassembled WGS sequence"/>
</dbReference>
<keyword evidence="9" id="KW-1185">Reference proteome</keyword>
<feature type="transmembrane region" description="Helical" evidence="6">
    <location>
        <begin position="239"/>
        <end position="261"/>
    </location>
</feature>
<dbReference type="EMBL" id="UGQS01000002">
    <property type="protein sequence ID" value="STZ77019.1"/>
    <property type="molecule type" value="Genomic_DNA"/>
</dbReference>
<keyword evidence="2" id="KW-0813">Transport</keyword>
<feature type="transmembrane region" description="Helical" evidence="6">
    <location>
        <begin position="83"/>
        <end position="100"/>
    </location>
</feature>
<dbReference type="InterPro" id="IPR020846">
    <property type="entry name" value="MFS_dom"/>
</dbReference>
<dbReference type="PANTHER" id="PTHR19432:SF35">
    <property type="entry name" value="SOLUTE CARRIER FAMILY 45 MEMBER 3 ISOFORM X1"/>
    <property type="match status" value="1"/>
</dbReference>
<dbReference type="AlphaFoldDB" id="A0A378UK32"/>
<dbReference type="PANTHER" id="PTHR19432">
    <property type="entry name" value="SUGAR TRANSPORTER"/>
    <property type="match status" value="1"/>
</dbReference>
<reference evidence="8 9" key="1">
    <citation type="submission" date="2018-06" db="EMBL/GenBank/DDBJ databases">
        <authorList>
            <consortium name="Pathogen Informatics"/>
            <person name="Doyle S."/>
        </authorList>
    </citation>
    <scope>NUCLEOTIDE SEQUENCE [LARGE SCALE GENOMIC DNA]</scope>
    <source>
        <strain evidence="8 9">NCTC10295</strain>
    </source>
</reference>
<protein>
    <submittedName>
        <fullName evidence="8">Integral membrane transport protein</fullName>
    </submittedName>
</protein>
<feature type="transmembrane region" description="Helical" evidence="6">
    <location>
        <begin position="317"/>
        <end position="336"/>
    </location>
</feature>
<organism evidence="8 9">
    <name type="scientific">Bergeriella denitrificans</name>
    <name type="common">Neisseria denitrificans</name>
    <dbReference type="NCBI Taxonomy" id="494"/>
    <lineage>
        <taxon>Bacteria</taxon>
        <taxon>Pseudomonadati</taxon>
        <taxon>Pseudomonadota</taxon>
        <taxon>Betaproteobacteria</taxon>
        <taxon>Neisseriales</taxon>
        <taxon>Neisseriaceae</taxon>
        <taxon>Bergeriella</taxon>
    </lineage>
</organism>
<evidence type="ECO:0000259" key="7">
    <source>
        <dbReference type="PROSITE" id="PS50850"/>
    </source>
</evidence>
<evidence type="ECO:0000256" key="6">
    <source>
        <dbReference type="SAM" id="Phobius"/>
    </source>
</evidence>
<keyword evidence="5 6" id="KW-0472">Membrane</keyword>
<keyword evidence="3 6" id="KW-0812">Transmembrane</keyword>
<dbReference type="Gene3D" id="1.20.1250.20">
    <property type="entry name" value="MFS general substrate transporter like domains"/>
    <property type="match status" value="1"/>
</dbReference>
<evidence type="ECO:0000313" key="8">
    <source>
        <dbReference type="EMBL" id="STZ77019.1"/>
    </source>
</evidence>
<evidence type="ECO:0000256" key="4">
    <source>
        <dbReference type="ARBA" id="ARBA00022989"/>
    </source>
</evidence>
<dbReference type="RefSeq" id="WP_066079474.1">
    <property type="nucleotide sequence ID" value="NZ_CP181246.1"/>
</dbReference>
<feature type="transmembrane region" description="Helical" evidence="6">
    <location>
        <begin position="51"/>
        <end position="71"/>
    </location>
</feature>
<feature type="transmembrane region" description="Helical" evidence="6">
    <location>
        <begin position="293"/>
        <end position="310"/>
    </location>
</feature>
<sequence>MSISPQVAMTLRQIMLMNFGFFGIQYSFGLQQTAINPIFSFLNADPGQLPILNMAGPITGLLVQPIIGAMSDRTWIPGLGRRRPYFLIGAIGCSLCLFIYPHVTALWVAVLLLWLLDISNNTAMEPFRAFIADKVPEHQQSTGFLMQSVFTGLGITLANVSLYIFQQIGWLQQTSEAGIPYWVFGSFYIGAFCSIASVLVTVFSTPENEPTAEEMAALKAKKEHSAVSEIFIAIKEMPFALWQLALVYLFQWYALFIYWQYISHSIVASVWNSTAADKAAYEQAVAWTGLVNGFYNVVTFISAFGLMVMAKKYAAKYVHAFAVALASAALLSIPHISDKYLMFVPMIGFGIGWASMMGVPFMIVVNAIPKERYGVYMGIVNMMIVIPMLIQTVTFGAIYDTFLHTPANAMTFGGVFLAIAAVLTLLIKTSNKAPAAPQA</sequence>
<dbReference type="GO" id="GO:0016020">
    <property type="term" value="C:membrane"/>
    <property type="evidence" value="ECO:0007669"/>
    <property type="project" value="UniProtKB-SubCell"/>
</dbReference>
<dbReference type="Pfam" id="PF07690">
    <property type="entry name" value="MFS_1"/>
    <property type="match status" value="1"/>
</dbReference>
<name>A0A378UK32_BERDE</name>
<keyword evidence="4 6" id="KW-1133">Transmembrane helix</keyword>
<feature type="transmembrane region" description="Helical" evidence="6">
    <location>
        <begin position="12"/>
        <end position="31"/>
    </location>
</feature>
<feature type="transmembrane region" description="Helical" evidence="6">
    <location>
        <begin position="342"/>
        <end position="368"/>
    </location>
</feature>
<accession>A0A378UK32</accession>
<dbReference type="GO" id="GO:0022857">
    <property type="term" value="F:transmembrane transporter activity"/>
    <property type="evidence" value="ECO:0007669"/>
    <property type="project" value="InterPro"/>
</dbReference>
<comment type="subcellular location">
    <subcellularLocation>
        <location evidence="1">Membrane</location>
        <topology evidence="1">Multi-pass membrane protein</topology>
    </subcellularLocation>
</comment>
<evidence type="ECO:0000256" key="2">
    <source>
        <dbReference type="ARBA" id="ARBA00022448"/>
    </source>
</evidence>